<organism evidence="1 2">
    <name type="scientific">Edhazardia aedis (strain USNM 41457)</name>
    <name type="common">Microsporidian parasite</name>
    <dbReference type="NCBI Taxonomy" id="1003232"/>
    <lineage>
        <taxon>Eukaryota</taxon>
        <taxon>Fungi</taxon>
        <taxon>Fungi incertae sedis</taxon>
        <taxon>Microsporidia</taxon>
        <taxon>Edhazardia</taxon>
    </lineage>
</organism>
<protein>
    <submittedName>
        <fullName evidence="1">Uncharacterized protein</fullName>
    </submittedName>
</protein>
<dbReference type="HOGENOM" id="CLU_520767_0_0_1"/>
<dbReference type="EMBL" id="AFBI03000034">
    <property type="protein sequence ID" value="EJW03587.1"/>
    <property type="molecule type" value="Genomic_DNA"/>
</dbReference>
<gene>
    <name evidence="1" type="ORF">EDEG_02099</name>
</gene>
<reference evidence="2" key="2">
    <citation type="submission" date="2015-07" db="EMBL/GenBank/DDBJ databases">
        <title>Contrasting host-pathogen interactions and genome evolution in two generalist and specialist microsporidian pathogens of mosquitoes.</title>
        <authorList>
            <consortium name="The Broad Institute Genomics Platform"/>
            <consortium name="The Broad Institute Genome Sequencing Center for Infectious Disease"/>
            <person name="Cuomo C.A."/>
            <person name="Sanscrainte N.D."/>
            <person name="Goldberg J.M."/>
            <person name="Heiman D."/>
            <person name="Young S."/>
            <person name="Zeng Q."/>
            <person name="Becnel J.J."/>
            <person name="Birren B.W."/>
        </authorList>
    </citation>
    <scope>NUCLEOTIDE SEQUENCE [LARGE SCALE GENOMIC DNA]</scope>
    <source>
        <strain evidence="2">USNM 41457</strain>
    </source>
</reference>
<evidence type="ECO:0000313" key="2">
    <source>
        <dbReference type="Proteomes" id="UP000003163"/>
    </source>
</evidence>
<dbReference type="VEuPathDB" id="MicrosporidiaDB:EDEG_02099"/>
<accession>J9DQK5</accession>
<evidence type="ECO:0000313" key="1">
    <source>
        <dbReference type="EMBL" id="EJW03587.1"/>
    </source>
</evidence>
<reference evidence="1 2" key="1">
    <citation type="submission" date="2011-08" db="EMBL/GenBank/DDBJ databases">
        <authorList>
            <person name="Liu Z.J."/>
            <person name="Shi F.L."/>
            <person name="Lu J.Q."/>
            <person name="Li M."/>
            <person name="Wang Z.L."/>
        </authorList>
    </citation>
    <scope>NUCLEOTIDE SEQUENCE [LARGE SCALE GENOMIC DNA]</scope>
    <source>
        <strain evidence="1 2">USNM 41457</strain>
    </source>
</reference>
<dbReference type="Proteomes" id="UP000003163">
    <property type="component" value="Unassembled WGS sequence"/>
</dbReference>
<sequence length="523" mass="61523">MNNKNNRLLNFAKSTIDKHNFEINNLVPYDDFIFDIDNCYPKSVNKNFETMITDFLSMNVDDPKYESLYNELLNINHKIIDNIFYDITGSYLYKNWQYGLCEDVFTNISAFQNKRLRLGVNSTQIDTTVLNKDNSFECCLLLRNGVIYYLCEDSKVILGNYCAYSVKKQIKSDYVDLEIEKKPCEVINSCRDRDSEQEKTEDDDLVEKIRNFDVSMCQKTKTREKKCLEKNDEQHVSKNIIRPKPFEPTEAYVDLSKINIGDDFVKILNDFFAKHSETNTSYPSNKNLETGEKHDFKYAKDTSRFEEDKLIDEIGQKNKDFFSIKDFDVYVYNDDIKIPLAYKLKDLTDVSIQEGASCEKIETKSLDPRKILFQAAVYQLSSVLQDCNQIIESDDKIKDDMVFRCDNVYFLANFTKDLKVNEHDYPIHKSNKEKEYVNRNKNFKEFCNTCGCAHFNYQNYHEDTKTSDFDANFVFSDAERHQKCVYDDVTFTLFPFNEDRFGKKIKKIVSTILQNKKVIMKPY</sequence>
<name>J9DQK5_EDHAE</name>
<dbReference type="AlphaFoldDB" id="J9DQK5"/>
<proteinExistence type="predicted"/>
<dbReference type="InParanoid" id="J9DQK5"/>
<keyword evidence="2" id="KW-1185">Reference proteome</keyword>
<comment type="caution">
    <text evidence="1">The sequence shown here is derived from an EMBL/GenBank/DDBJ whole genome shotgun (WGS) entry which is preliminary data.</text>
</comment>